<gene>
    <name evidence="1" type="ORF">EHO51_11985</name>
</gene>
<dbReference type="EMBL" id="CP034086">
    <property type="protein sequence ID" value="AZG78613.1"/>
    <property type="molecule type" value="Genomic_DNA"/>
</dbReference>
<evidence type="ECO:0000313" key="1">
    <source>
        <dbReference type="EMBL" id="AZG78613.1"/>
    </source>
</evidence>
<sequence>MLTIGIAAILGVGTAIADVKNGSFDADGARRATGEMDRDKTLQSTARACPADVFREEASLGGLLLGDEAVTRDHCAARPEECYQACIGKRSGEHCFRLALALQENESVIAPRYAQLLFAMACALGKASGCTNRAAHMRNAAEEGDPLERLSAKASERCQSRSFKIACDKNDPWGCAMLGQAHHNGEGVKKSVALARRSYRKSCRLDPEFAACDFSRRALTSM</sequence>
<reference evidence="1 2" key="1">
    <citation type="submission" date="2018-11" db="EMBL/GenBank/DDBJ databases">
        <title>Genome squencing of methanotrophic bacteria isolated from alkaline groundwater in Korea.</title>
        <authorList>
            <person name="Nguyen L.N."/>
        </authorList>
    </citation>
    <scope>NUCLEOTIDE SEQUENCE [LARGE SCALE GENOMIC DNA]</scope>
    <source>
        <strain evidence="1 2">GW6</strain>
    </source>
</reference>
<protein>
    <submittedName>
        <fullName evidence="1">Sel1 repeat family protein</fullName>
    </submittedName>
</protein>
<evidence type="ECO:0000313" key="2">
    <source>
        <dbReference type="Proteomes" id="UP000273982"/>
    </source>
</evidence>
<accession>A0A3G8M9D4</accession>
<dbReference type="SUPFAM" id="SSF81901">
    <property type="entry name" value="HCP-like"/>
    <property type="match status" value="1"/>
</dbReference>
<dbReference type="SMART" id="SM00671">
    <property type="entry name" value="SEL1"/>
    <property type="match status" value="1"/>
</dbReference>
<dbReference type="KEGG" id="mros:EHO51_11985"/>
<dbReference type="AlphaFoldDB" id="A0A3G8M9D4"/>
<dbReference type="InterPro" id="IPR011990">
    <property type="entry name" value="TPR-like_helical_dom_sf"/>
</dbReference>
<proteinExistence type="predicted"/>
<dbReference type="Gene3D" id="1.25.40.10">
    <property type="entry name" value="Tetratricopeptide repeat domain"/>
    <property type="match status" value="1"/>
</dbReference>
<name>A0A3G8M9D4_9HYPH</name>
<dbReference type="Proteomes" id="UP000273982">
    <property type="component" value="Chromosome"/>
</dbReference>
<organism evidence="1 2">
    <name type="scientific">Methylocystis rosea</name>
    <dbReference type="NCBI Taxonomy" id="173366"/>
    <lineage>
        <taxon>Bacteria</taxon>
        <taxon>Pseudomonadati</taxon>
        <taxon>Pseudomonadota</taxon>
        <taxon>Alphaproteobacteria</taxon>
        <taxon>Hyphomicrobiales</taxon>
        <taxon>Methylocystaceae</taxon>
        <taxon>Methylocystis</taxon>
    </lineage>
</organism>
<dbReference type="InterPro" id="IPR006597">
    <property type="entry name" value="Sel1-like"/>
</dbReference>